<keyword evidence="4" id="KW-1185">Reference proteome</keyword>
<gene>
    <name evidence="3" type="ORF">ACFSRY_02295</name>
</gene>
<feature type="transmembrane region" description="Helical" evidence="2">
    <location>
        <begin position="7"/>
        <end position="27"/>
    </location>
</feature>
<dbReference type="RefSeq" id="WP_377503042.1">
    <property type="nucleotide sequence ID" value="NZ_JBHULU010000003.1"/>
</dbReference>
<keyword evidence="2" id="KW-1133">Transmembrane helix</keyword>
<keyword evidence="2" id="KW-0472">Membrane</keyword>
<dbReference type="Proteomes" id="UP001597544">
    <property type="component" value="Unassembled WGS sequence"/>
</dbReference>
<comment type="caution">
    <text evidence="3">The sequence shown here is derived from an EMBL/GenBank/DDBJ whole genome shotgun (WGS) entry which is preliminary data.</text>
</comment>
<accession>A0ABW5IH08</accession>
<name>A0ABW5IH08_9BACT</name>
<reference evidence="4" key="1">
    <citation type="journal article" date="2019" name="Int. J. Syst. Evol. Microbiol.">
        <title>The Global Catalogue of Microorganisms (GCM) 10K type strain sequencing project: providing services to taxonomists for standard genome sequencing and annotation.</title>
        <authorList>
            <consortium name="The Broad Institute Genomics Platform"/>
            <consortium name="The Broad Institute Genome Sequencing Center for Infectious Disease"/>
            <person name="Wu L."/>
            <person name="Ma J."/>
        </authorList>
    </citation>
    <scope>NUCLEOTIDE SEQUENCE [LARGE SCALE GENOMIC DNA]</scope>
    <source>
        <strain evidence="4">KCTC 42498</strain>
    </source>
</reference>
<feature type="region of interest" description="Disordered" evidence="1">
    <location>
        <begin position="97"/>
        <end position="117"/>
    </location>
</feature>
<evidence type="ECO:0000256" key="1">
    <source>
        <dbReference type="SAM" id="MobiDB-lite"/>
    </source>
</evidence>
<protein>
    <submittedName>
        <fullName evidence="3">Uncharacterized protein</fullName>
    </submittedName>
</protein>
<evidence type="ECO:0000313" key="3">
    <source>
        <dbReference type="EMBL" id="MFD2512685.1"/>
    </source>
</evidence>
<keyword evidence="2" id="KW-0812">Transmembrane</keyword>
<feature type="transmembrane region" description="Helical" evidence="2">
    <location>
        <begin position="42"/>
        <end position="62"/>
    </location>
</feature>
<proteinExistence type="predicted"/>
<evidence type="ECO:0000313" key="4">
    <source>
        <dbReference type="Proteomes" id="UP001597544"/>
    </source>
</evidence>
<evidence type="ECO:0000256" key="2">
    <source>
        <dbReference type="SAM" id="Phobius"/>
    </source>
</evidence>
<sequence length="117" mass="13372">MKALKAFLDFLVISYIVFTVLLLTSVLNENTILDINSEEQVLLLYKAIVAVGGVIMFARLLANHLYVADLKHEQHLAQLKINGLKADLYEKRQEFRSNSYRPQAEEPEAEVRLLKQA</sequence>
<organism evidence="3 4">
    <name type="scientific">Pontibacter locisalis</name>
    <dbReference type="NCBI Taxonomy" id="1719035"/>
    <lineage>
        <taxon>Bacteria</taxon>
        <taxon>Pseudomonadati</taxon>
        <taxon>Bacteroidota</taxon>
        <taxon>Cytophagia</taxon>
        <taxon>Cytophagales</taxon>
        <taxon>Hymenobacteraceae</taxon>
        <taxon>Pontibacter</taxon>
    </lineage>
</organism>
<dbReference type="EMBL" id="JBHULU010000003">
    <property type="protein sequence ID" value="MFD2512685.1"/>
    <property type="molecule type" value="Genomic_DNA"/>
</dbReference>